<reference evidence="3 4" key="1">
    <citation type="journal article" date="2019" name="Sci. Rep.">
        <title>Orb-weaving spider Araneus ventricosus genome elucidates the spidroin gene catalogue.</title>
        <authorList>
            <person name="Kono N."/>
            <person name="Nakamura H."/>
            <person name="Ohtoshi R."/>
            <person name="Moran D.A.P."/>
            <person name="Shinohara A."/>
            <person name="Yoshida Y."/>
            <person name="Fujiwara M."/>
            <person name="Mori M."/>
            <person name="Tomita M."/>
            <person name="Arakawa K."/>
        </authorList>
    </citation>
    <scope>NUCLEOTIDE SEQUENCE [LARGE SCALE GENOMIC DNA]</scope>
</reference>
<keyword evidence="1" id="KW-0378">Hydrolase</keyword>
<name>A0A4Y2G221_ARAVE</name>
<evidence type="ECO:0000259" key="2">
    <source>
        <dbReference type="Pfam" id="PF05970"/>
    </source>
</evidence>
<evidence type="ECO:0000313" key="4">
    <source>
        <dbReference type="Proteomes" id="UP000499080"/>
    </source>
</evidence>
<keyword evidence="1" id="KW-0347">Helicase</keyword>
<sequence length="175" mass="19483">MSHKAAFEALVATLKDIRHNNKTMGGITEELAGDFRQTLPVISRGTRADEMQACLKSSCLWNAIQRHGLTKDIVSEHIGSTWSTFTYTGAKDCGTIILLRNLHPPSIFTGTRLCIKKLIPNIIEAKILTGHAAGENVFIPRIPIIPSDFPHRKIKKRRQFPVRLNFVVSIKTAQG</sequence>
<dbReference type="GO" id="GO:0043139">
    <property type="term" value="F:5'-3' DNA helicase activity"/>
    <property type="evidence" value="ECO:0007669"/>
    <property type="project" value="UniProtKB-EC"/>
</dbReference>
<protein>
    <recommendedName>
        <fullName evidence="1">ATP-dependent DNA helicase</fullName>
        <ecNumber evidence="1">5.6.2.3</ecNumber>
    </recommendedName>
</protein>
<dbReference type="EC" id="5.6.2.3" evidence="1"/>
<dbReference type="PANTHER" id="PTHR10492:SF101">
    <property type="entry name" value="ATP-DEPENDENT DNA HELICASE"/>
    <property type="match status" value="1"/>
</dbReference>
<dbReference type="GO" id="GO:0000723">
    <property type="term" value="P:telomere maintenance"/>
    <property type="evidence" value="ECO:0007669"/>
    <property type="project" value="InterPro"/>
</dbReference>
<feature type="domain" description="DNA helicase Pif1-like DEAD-box helicase" evidence="2">
    <location>
        <begin position="1"/>
        <end position="72"/>
    </location>
</feature>
<proteinExistence type="inferred from homology"/>
<dbReference type="Pfam" id="PF05970">
    <property type="entry name" value="PIF1"/>
    <property type="match status" value="1"/>
</dbReference>
<comment type="catalytic activity">
    <reaction evidence="1">
        <text>ATP + H2O = ADP + phosphate + H(+)</text>
        <dbReference type="Rhea" id="RHEA:13065"/>
        <dbReference type="ChEBI" id="CHEBI:15377"/>
        <dbReference type="ChEBI" id="CHEBI:15378"/>
        <dbReference type="ChEBI" id="CHEBI:30616"/>
        <dbReference type="ChEBI" id="CHEBI:43474"/>
        <dbReference type="ChEBI" id="CHEBI:456216"/>
        <dbReference type="EC" id="5.6.2.3"/>
    </reaction>
</comment>
<dbReference type="GO" id="GO:0006281">
    <property type="term" value="P:DNA repair"/>
    <property type="evidence" value="ECO:0007669"/>
    <property type="project" value="UniProtKB-KW"/>
</dbReference>
<accession>A0A4Y2G221</accession>
<comment type="caution">
    <text evidence="3">The sequence shown here is derived from an EMBL/GenBank/DDBJ whole genome shotgun (WGS) entry which is preliminary data.</text>
</comment>
<comment type="similarity">
    <text evidence="1">Belongs to the helicase family.</text>
</comment>
<dbReference type="GO" id="GO:0016887">
    <property type="term" value="F:ATP hydrolysis activity"/>
    <property type="evidence" value="ECO:0007669"/>
    <property type="project" value="RHEA"/>
</dbReference>
<dbReference type="InterPro" id="IPR010285">
    <property type="entry name" value="DNA_helicase_pif1-like_DEAD"/>
</dbReference>
<comment type="cofactor">
    <cofactor evidence="1">
        <name>Mg(2+)</name>
        <dbReference type="ChEBI" id="CHEBI:18420"/>
    </cofactor>
</comment>
<keyword evidence="4" id="KW-1185">Reference proteome</keyword>
<dbReference type="GO" id="GO:0006310">
    <property type="term" value="P:DNA recombination"/>
    <property type="evidence" value="ECO:0007669"/>
    <property type="project" value="UniProtKB-KW"/>
</dbReference>
<gene>
    <name evidence="3" type="ORF">AVEN_79795_1</name>
</gene>
<evidence type="ECO:0000256" key="1">
    <source>
        <dbReference type="RuleBase" id="RU363044"/>
    </source>
</evidence>
<dbReference type="Proteomes" id="UP000499080">
    <property type="component" value="Unassembled WGS sequence"/>
</dbReference>
<organism evidence="3 4">
    <name type="scientific">Araneus ventricosus</name>
    <name type="common">Orbweaver spider</name>
    <name type="synonym">Epeira ventricosa</name>
    <dbReference type="NCBI Taxonomy" id="182803"/>
    <lineage>
        <taxon>Eukaryota</taxon>
        <taxon>Metazoa</taxon>
        <taxon>Ecdysozoa</taxon>
        <taxon>Arthropoda</taxon>
        <taxon>Chelicerata</taxon>
        <taxon>Arachnida</taxon>
        <taxon>Araneae</taxon>
        <taxon>Araneomorphae</taxon>
        <taxon>Entelegynae</taxon>
        <taxon>Araneoidea</taxon>
        <taxon>Araneidae</taxon>
        <taxon>Araneus</taxon>
    </lineage>
</organism>
<keyword evidence="1" id="KW-0234">DNA repair</keyword>
<dbReference type="PANTHER" id="PTHR10492">
    <property type="match status" value="1"/>
</dbReference>
<keyword evidence="1" id="KW-0227">DNA damage</keyword>
<dbReference type="EMBL" id="BGPR01001148">
    <property type="protein sequence ID" value="GBM46715.1"/>
    <property type="molecule type" value="Genomic_DNA"/>
</dbReference>
<dbReference type="OrthoDB" id="6429999at2759"/>
<keyword evidence="1" id="KW-0233">DNA recombination</keyword>
<keyword evidence="1" id="KW-0067">ATP-binding</keyword>
<keyword evidence="1" id="KW-0547">Nucleotide-binding</keyword>
<evidence type="ECO:0000313" key="3">
    <source>
        <dbReference type="EMBL" id="GBM46715.1"/>
    </source>
</evidence>
<dbReference type="AlphaFoldDB" id="A0A4Y2G221"/>
<dbReference type="GO" id="GO:0005524">
    <property type="term" value="F:ATP binding"/>
    <property type="evidence" value="ECO:0007669"/>
    <property type="project" value="UniProtKB-KW"/>
</dbReference>